<gene>
    <name evidence="1" type="ORF">QLQ22_16610</name>
</gene>
<evidence type="ECO:0000313" key="1">
    <source>
        <dbReference type="EMBL" id="WHZ56309.1"/>
    </source>
</evidence>
<evidence type="ECO:0000313" key="2">
    <source>
        <dbReference type="Proteomes" id="UP001226091"/>
    </source>
</evidence>
<name>A0ACD4R765_9BACI</name>
<keyword evidence="1" id="KW-0413">Isomerase</keyword>
<sequence>MNRPLIKLCGNRSLEDLKMTSESNADYLGLIFAESKRRVQAHQVKEWLDSVDIKEKQLVAIFVNASLNEIEDIMKNLPIDVIQCHGSETVRDIANIKHHFNRRVWKALPHYEGTLSDMKKYAEAADGFVIDSKVKDAFGGTGQTFDWSKVPCYIQAAEELNKTLFIAGGIAPDNIHQLLGLHPPGIDISSGIEQNGKKDETLLTRLEERVNHHVSVSR</sequence>
<dbReference type="Proteomes" id="UP001226091">
    <property type="component" value="Chromosome"/>
</dbReference>
<accession>A0ACD4R765</accession>
<keyword evidence="2" id="KW-1185">Reference proteome</keyword>
<protein>
    <submittedName>
        <fullName evidence="1">Phosphoribosylanthranilate isomerase</fullName>
        <ecNumber evidence="1">5.3.1.24</ecNumber>
    </submittedName>
</protein>
<dbReference type="EMBL" id="CP126116">
    <property type="protein sequence ID" value="WHZ56309.1"/>
    <property type="molecule type" value="Genomic_DNA"/>
</dbReference>
<proteinExistence type="predicted"/>
<organism evidence="1 2">
    <name type="scientific">Metabacillus hrfriensis</name>
    <dbReference type="NCBI Taxonomy" id="3048891"/>
    <lineage>
        <taxon>Bacteria</taxon>
        <taxon>Bacillati</taxon>
        <taxon>Bacillota</taxon>
        <taxon>Bacilli</taxon>
        <taxon>Bacillales</taxon>
        <taxon>Bacillaceae</taxon>
        <taxon>Metabacillus</taxon>
    </lineage>
</organism>
<reference evidence="2" key="1">
    <citation type="journal article" date="2025" name="Aquaculture">
        <title>Assessment of the bioflocculant production and safety properties of Metabacillus hrfriensis sp. nov. based on phenotypic and whole-genome sequencing analysis.</title>
        <authorList>
            <person name="Zhang R."/>
            <person name="Zhao Z."/>
            <person name="Luo L."/>
            <person name="Wang S."/>
            <person name="Guo K."/>
            <person name="Xu W."/>
        </authorList>
    </citation>
    <scope>NUCLEOTIDE SEQUENCE [LARGE SCALE GENOMIC DNA]</scope>
    <source>
        <strain evidence="2">CT-WN-B3</strain>
    </source>
</reference>
<dbReference type="EC" id="5.3.1.24" evidence="1"/>